<dbReference type="Pfam" id="PF00293">
    <property type="entry name" value="NUDIX"/>
    <property type="match status" value="1"/>
</dbReference>
<reference evidence="2 3" key="1">
    <citation type="submission" date="2017-06" db="EMBL/GenBank/DDBJ databases">
        <authorList>
            <person name="Kim H.J."/>
            <person name="Triplett B.A."/>
        </authorList>
    </citation>
    <scope>NUCLEOTIDE SEQUENCE [LARGE SCALE GENOMIC DNA]</scope>
    <source>
        <strain evidence="2 3">DSM 25597</strain>
    </source>
</reference>
<evidence type="ECO:0000313" key="3">
    <source>
        <dbReference type="Proteomes" id="UP000198379"/>
    </source>
</evidence>
<dbReference type="PANTHER" id="PTHR43736">
    <property type="entry name" value="ADP-RIBOSE PYROPHOSPHATASE"/>
    <property type="match status" value="1"/>
</dbReference>
<feature type="domain" description="Nudix hydrolase" evidence="1">
    <location>
        <begin position="1"/>
        <end position="134"/>
    </location>
</feature>
<dbReference type="RefSeq" id="WP_089369680.1">
    <property type="nucleotide sequence ID" value="NZ_BMEP01000002.1"/>
</dbReference>
<dbReference type="SUPFAM" id="SSF55811">
    <property type="entry name" value="Nudix"/>
    <property type="match status" value="1"/>
</dbReference>
<accession>A0A238VT77</accession>
<sequence length="135" mass="14985">MGVTSTLIDKIALIETKDRSILSTRSKGKEKYYIPGGKREGQETDTETLIREIKEELSVTIHPSSINYLGTFTAPSDGAPEGVQVQMTCYTATYSGTLAANSEIEEVVWLTYQDIEKVSAVDKIIFNFLKDRGEL</sequence>
<dbReference type="PROSITE" id="PS51462">
    <property type="entry name" value="NUDIX"/>
    <property type="match status" value="1"/>
</dbReference>
<dbReference type="InterPro" id="IPR000086">
    <property type="entry name" value="NUDIX_hydrolase_dom"/>
</dbReference>
<organism evidence="2 3">
    <name type="scientific">Dokdonia pacifica</name>
    <dbReference type="NCBI Taxonomy" id="1627892"/>
    <lineage>
        <taxon>Bacteria</taxon>
        <taxon>Pseudomonadati</taxon>
        <taxon>Bacteroidota</taxon>
        <taxon>Flavobacteriia</taxon>
        <taxon>Flavobacteriales</taxon>
        <taxon>Flavobacteriaceae</taxon>
        <taxon>Dokdonia</taxon>
    </lineage>
</organism>
<protein>
    <submittedName>
        <fullName evidence="2">ADP-ribose pyrophosphatase YjhB, NUDIX family</fullName>
    </submittedName>
</protein>
<evidence type="ECO:0000259" key="1">
    <source>
        <dbReference type="PROSITE" id="PS51462"/>
    </source>
</evidence>
<dbReference type="InterPro" id="IPR015797">
    <property type="entry name" value="NUDIX_hydrolase-like_dom_sf"/>
</dbReference>
<keyword evidence="3" id="KW-1185">Reference proteome</keyword>
<dbReference type="CDD" id="cd04690">
    <property type="entry name" value="NUDIX_Hydrolase"/>
    <property type="match status" value="1"/>
</dbReference>
<dbReference type="EMBL" id="FZNY01000001">
    <property type="protein sequence ID" value="SNR37446.1"/>
    <property type="molecule type" value="Genomic_DNA"/>
</dbReference>
<dbReference type="AlphaFoldDB" id="A0A238VT77"/>
<dbReference type="Gene3D" id="3.90.79.10">
    <property type="entry name" value="Nucleoside Triphosphate Pyrophosphohydrolase"/>
    <property type="match status" value="1"/>
</dbReference>
<name>A0A238VT77_9FLAO</name>
<gene>
    <name evidence="2" type="ORF">SAMN06265376_101323</name>
</gene>
<proteinExistence type="predicted"/>
<evidence type="ECO:0000313" key="2">
    <source>
        <dbReference type="EMBL" id="SNR37446.1"/>
    </source>
</evidence>
<dbReference type="Proteomes" id="UP000198379">
    <property type="component" value="Unassembled WGS sequence"/>
</dbReference>
<dbReference type="OrthoDB" id="3532303at2"/>
<dbReference type="PANTHER" id="PTHR43736:SF1">
    <property type="entry name" value="DIHYDRONEOPTERIN TRIPHOSPHATE DIPHOSPHATASE"/>
    <property type="match status" value="1"/>
</dbReference>